<dbReference type="PANTHER" id="PTHR22981">
    <property type="entry name" value="3-HYDROXYISOBUTYRATE DEHYDROGENASE-RELATED"/>
    <property type="match status" value="1"/>
</dbReference>
<dbReference type="Gene3D" id="1.10.1040.10">
    <property type="entry name" value="N-(1-d-carboxylethyl)-l-norvaline Dehydrogenase, domain 2"/>
    <property type="match status" value="1"/>
</dbReference>
<dbReference type="GO" id="GO:0051287">
    <property type="term" value="F:NAD binding"/>
    <property type="evidence" value="ECO:0007669"/>
    <property type="project" value="InterPro"/>
</dbReference>
<keyword evidence="2" id="KW-0520">NAD</keyword>
<evidence type="ECO:0000256" key="2">
    <source>
        <dbReference type="ARBA" id="ARBA00023027"/>
    </source>
</evidence>
<dbReference type="Pfam" id="PF03446">
    <property type="entry name" value="NAD_binding_2"/>
    <property type="match status" value="1"/>
</dbReference>
<dbReference type="Gene3D" id="3.40.50.720">
    <property type="entry name" value="NAD(P)-binding Rossmann-like Domain"/>
    <property type="match status" value="1"/>
</dbReference>
<evidence type="ECO:0000259" key="4">
    <source>
        <dbReference type="Pfam" id="PF03446"/>
    </source>
</evidence>
<dbReference type="GO" id="GO:0016616">
    <property type="term" value="F:oxidoreductase activity, acting on the CH-OH group of donors, NAD or NADP as acceptor"/>
    <property type="evidence" value="ECO:0007669"/>
    <property type="project" value="TreeGrafter"/>
</dbReference>
<dbReference type="InterPro" id="IPR008927">
    <property type="entry name" value="6-PGluconate_DH-like_C_sf"/>
</dbReference>
<evidence type="ECO:0000259" key="5">
    <source>
        <dbReference type="Pfam" id="PF14833"/>
    </source>
</evidence>
<dbReference type="InterPro" id="IPR013328">
    <property type="entry name" value="6PGD_dom2"/>
</dbReference>
<dbReference type="InterPro" id="IPR029154">
    <property type="entry name" value="HIBADH-like_NADP-bd"/>
</dbReference>
<dbReference type="AlphaFoldDB" id="A0A061JRT9"/>
<evidence type="ECO:0000256" key="1">
    <source>
        <dbReference type="ARBA" id="ARBA00023002"/>
    </source>
</evidence>
<dbReference type="InterPro" id="IPR006115">
    <property type="entry name" value="6PGDH_NADP-bd"/>
</dbReference>
<evidence type="ECO:0008006" key="8">
    <source>
        <dbReference type="Google" id="ProtNLM"/>
    </source>
</evidence>
<dbReference type="EMBL" id="AMCZ02000004">
    <property type="protein sequence ID" value="EWC42451.1"/>
    <property type="molecule type" value="Genomic_DNA"/>
</dbReference>
<comment type="caution">
    <text evidence="6">The sequence shown here is derived from an EMBL/GenBank/DDBJ whole genome shotgun (WGS) entry which is preliminary data.</text>
</comment>
<dbReference type="GO" id="GO:0050661">
    <property type="term" value="F:NADP binding"/>
    <property type="evidence" value="ECO:0007669"/>
    <property type="project" value="InterPro"/>
</dbReference>
<dbReference type="Proteomes" id="UP000026923">
    <property type="component" value="Unassembled WGS sequence"/>
</dbReference>
<name>A0A061JRT9_STUST</name>
<dbReference type="HOGENOM" id="CLU_035117_1_1_6"/>
<keyword evidence="1" id="KW-0560">Oxidoreductase</keyword>
<protein>
    <recommendedName>
        <fullName evidence="8">Oxidoreductase</fullName>
    </recommendedName>
</protein>
<dbReference type="PIRSF" id="PIRSF000103">
    <property type="entry name" value="HIBADH"/>
    <property type="match status" value="1"/>
</dbReference>
<feature type="domain" description="6-phosphogluconate dehydrogenase NADP-binding" evidence="4">
    <location>
        <begin position="6"/>
        <end position="168"/>
    </location>
</feature>
<dbReference type="eggNOG" id="COG2084">
    <property type="taxonomic scope" value="Bacteria"/>
</dbReference>
<dbReference type="InterPro" id="IPR015815">
    <property type="entry name" value="HIBADH-related"/>
</dbReference>
<proteinExistence type="predicted"/>
<dbReference type="SUPFAM" id="SSF48179">
    <property type="entry name" value="6-phosphogluconate dehydrogenase C-terminal domain-like"/>
    <property type="match status" value="1"/>
</dbReference>
<accession>A0A061JRT9</accession>
<organism evidence="6 7">
    <name type="scientific">Stutzerimonas stutzeri KOS6</name>
    <dbReference type="NCBI Taxonomy" id="1218352"/>
    <lineage>
        <taxon>Bacteria</taxon>
        <taxon>Pseudomonadati</taxon>
        <taxon>Pseudomonadota</taxon>
        <taxon>Gammaproteobacteria</taxon>
        <taxon>Pseudomonadales</taxon>
        <taxon>Pseudomonadaceae</taxon>
        <taxon>Stutzerimonas</taxon>
    </lineage>
</organism>
<evidence type="ECO:0000313" key="6">
    <source>
        <dbReference type="EMBL" id="EWC42451.1"/>
    </source>
</evidence>
<dbReference type="RefSeq" id="WP_003291961.1">
    <property type="nucleotide sequence ID" value="NZ_KK020676.1"/>
</dbReference>
<dbReference type="GO" id="GO:0016054">
    <property type="term" value="P:organic acid catabolic process"/>
    <property type="evidence" value="ECO:0007669"/>
    <property type="project" value="UniProtKB-ARBA"/>
</dbReference>
<feature type="active site" evidence="3">
    <location>
        <position position="177"/>
    </location>
</feature>
<gene>
    <name evidence="6" type="ORF">B597_005530</name>
</gene>
<sequence length="295" mass="30522">MSQSKNVAFIGLGNMGEPMVANLAKAGFNLKLHDVDSNRAAQLAEKYGATACLTWTDLAAGSELVITMLPTGAIVRDVLLEAEGGLLAHLTPGTLVVDMSSSEPLGSRELGETLAKRGVELIDAPVSGGVPGALAGTLSIMAGARQPSIIDRAMPVFEALGKRVFRTGGLGSGHAMKALNNYVAAAAYTATAEAVLIGERFGLDAAMMVEIINCSTGRSFNSEVVFAGQVVPGTFQTGFALGLLAKDVGIATGLGEALDVNAPVSRAVRERWEHARTILGATTDQSRALTAWGKK</sequence>
<dbReference type="PROSITE" id="PS00895">
    <property type="entry name" value="3_HYDROXYISOBUT_DH"/>
    <property type="match status" value="1"/>
</dbReference>
<reference evidence="6 7" key="1">
    <citation type="journal article" date="2013" name="Genome Announc.">
        <title>Draft Genome of the Nitrogen-Fixing Bacterium Pseudomonas stutzeri Strain KOS6 Isolated from Industrial Hydrocarbon Sludge.</title>
        <authorList>
            <person name="Grigoryeva T.V."/>
            <person name="Laikov A.V."/>
            <person name="Naumova R.P."/>
            <person name="Manolov A.I."/>
            <person name="Larin A.K."/>
            <person name="Karpova I.Y."/>
            <person name="Semashko T.A."/>
            <person name="Alexeev D.G."/>
            <person name="Kostryukova E.S."/>
            <person name="Muller R."/>
            <person name="Govorun V.M."/>
        </authorList>
    </citation>
    <scope>NUCLEOTIDE SEQUENCE [LARGE SCALE GENOMIC DNA]</scope>
    <source>
        <strain evidence="6 7">KOS6</strain>
    </source>
</reference>
<dbReference type="PANTHER" id="PTHR22981:SF7">
    <property type="entry name" value="3-HYDROXYISOBUTYRATE DEHYDROGENASE, MITOCHONDRIAL"/>
    <property type="match status" value="1"/>
</dbReference>
<evidence type="ECO:0000256" key="3">
    <source>
        <dbReference type="PIRSR" id="PIRSR000103-1"/>
    </source>
</evidence>
<dbReference type="OrthoDB" id="9786703at2"/>
<dbReference type="SUPFAM" id="SSF51735">
    <property type="entry name" value="NAD(P)-binding Rossmann-fold domains"/>
    <property type="match status" value="1"/>
</dbReference>
<dbReference type="InterPro" id="IPR002204">
    <property type="entry name" value="3-OH-isobutyrate_DH-rel_CS"/>
</dbReference>
<feature type="domain" description="3-hydroxyisobutyrate dehydrogenase-like NAD-binding" evidence="5">
    <location>
        <begin position="171"/>
        <end position="290"/>
    </location>
</feature>
<dbReference type="InterPro" id="IPR036291">
    <property type="entry name" value="NAD(P)-bd_dom_sf"/>
</dbReference>
<evidence type="ECO:0000313" key="7">
    <source>
        <dbReference type="Proteomes" id="UP000026923"/>
    </source>
</evidence>
<dbReference type="Pfam" id="PF14833">
    <property type="entry name" value="NAD_binding_11"/>
    <property type="match status" value="1"/>
</dbReference>